<feature type="transmembrane region" description="Helical" evidence="1">
    <location>
        <begin position="26"/>
        <end position="46"/>
    </location>
</feature>
<evidence type="ECO:0000313" key="2">
    <source>
        <dbReference type="EMBL" id="CUX81888.1"/>
    </source>
</evidence>
<dbReference type="RefSeq" id="WP_072246231.1">
    <property type="nucleotide sequence ID" value="NZ_FBYC01000004.1"/>
</dbReference>
<keyword evidence="1" id="KW-0812">Transmembrane</keyword>
<comment type="caution">
    <text evidence="3">The sequence shown here is derived from an EMBL/GenBank/DDBJ whole genome shotgun (WGS) entry which is preliminary data.</text>
</comment>
<proteinExistence type="predicted"/>
<keyword evidence="5" id="KW-1185">Reference proteome</keyword>
<evidence type="ECO:0000313" key="5">
    <source>
        <dbReference type="Proteomes" id="UP000182045"/>
    </source>
</evidence>
<dbReference type="EMBL" id="LJSG01000002">
    <property type="protein sequence ID" value="KPP95684.1"/>
    <property type="molecule type" value="Genomic_DNA"/>
</dbReference>
<name>A0A0P7Z1Y9_9RHOB</name>
<dbReference type="STRING" id="1666912.Ga0058931_2037"/>
<gene>
    <name evidence="2" type="ORF">Ga0058931_2037</name>
    <name evidence="3" type="ORF">HLUCCA05_03190</name>
</gene>
<organism evidence="3 4">
    <name type="scientific">Roseibaca calidilacus</name>
    <dbReference type="NCBI Taxonomy" id="1666912"/>
    <lineage>
        <taxon>Bacteria</taxon>
        <taxon>Pseudomonadati</taxon>
        <taxon>Pseudomonadota</taxon>
        <taxon>Alphaproteobacteria</taxon>
        <taxon>Rhodobacterales</taxon>
        <taxon>Paracoccaceae</taxon>
        <taxon>Roseinatronobacter</taxon>
    </lineage>
</organism>
<evidence type="ECO:0000313" key="4">
    <source>
        <dbReference type="Proteomes" id="UP000050413"/>
    </source>
</evidence>
<dbReference type="OrthoDB" id="7848123at2"/>
<dbReference type="Proteomes" id="UP000050413">
    <property type="component" value="Unassembled WGS sequence"/>
</dbReference>
<sequence>MSSTDNSGFKPGFKREDKNDMIPTGLVRAMFALPVLALVLVTFAAVTGREKAAIPPPAPVLEEWSIRMIGHDAQAVTVLREDGSVLADMDHGGFVTVIQNGLMTMRRRHGIDPTLPVDIIRFENGRLAAIDPLTDYRVELTVFGPENHAAFEAMLQDY</sequence>
<evidence type="ECO:0000313" key="3">
    <source>
        <dbReference type="EMBL" id="KPP95684.1"/>
    </source>
</evidence>
<protein>
    <submittedName>
        <fullName evidence="2 3">Photosynthetic complex assembly protein</fullName>
    </submittedName>
</protein>
<dbReference type="NCBIfam" id="TIGR03054">
    <property type="entry name" value="photo_alph_chp1"/>
    <property type="match status" value="1"/>
</dbReference>
<reference evidence="2 5" key="2">
    <citation type="submission" date="2016-01" db="EMBL/GenBank/DDBJ databases">
        <authorList>
            <person name="Varghese N."/>
        </authorList>
    </citation>
    <scope>NUCLEOTIDE SEQUENCE [LARGE SCALE GENOMIC DNA]</scope>
    <source>
        <strain evidence="2 5">HL-91</strain>
    </source>
</reference>
<reference evidence="3 4" key="1">
    <citation type="submission" date="2015-09" db="EMBL/GenBank/DDBJ databases">
        <title>Identification and resolution of microdiversity through metagenomic sequencing of parallel consortia.</title>
        <authorList>
            <person name="Nelson W.C."/>
            <person name="Romine M.F."/>
            <person name="Lindemann S.R."/>
        </authorList>
    </citation>
    <scope>NUCLEOTIDE SEQUENCE [LARGE SCALE GENOMIC DNA]</scope>
    <source>
        <strain evidence="3">HL-91</strain>
    </source>
</reference>
<evidence type="ECO:0000256" key="1">
    <source>
        <dbReference type="SAM" id="Phobius"/>
    </source>
</evidence>
<dbReference type="EMBL" id="FBYC01000004">
    <property type="protein sequence ID" value="CUX81888.1"/>
    <property type="molecule type" value="Genomic_DNA"/>
</dbReference>
<keyword evidence="1" id="KW-0472">Membrane</keyword>
<dbReference type="Proteomes" id="UP000182045">
    <property type="component" value="Unassembled WGS sequence"/>
</dbReference>
<accession>A0A0P7Z1Y9</accession>
<keyword evidence="1" id="KW-1133">Transmembrane helix</keyword>
<dbReference type="AlphaFoldDB" id="A0A0P7Z1Y9"/>
<dbReference type="InterPro" id="IPR017495">
    <property type="entry name" value="PuhC"/>
</dbReference>